<dbReference type="AlphaFoldDB" id="A0ABD5ZLU1"/>
<sequence length="76" mass="7953">MVRAYVMVDAGASDAASLLDDVLAVAHVVEAHIVAGEYDVIAEVEAEEVSDVMATVATNVRAVDGVADTRTYVCLE</sequence>
<reference evidence="2 3" key="1">
    <citation type="journal article" date="2019" name="Int. J. Syst. Evol. Microbiol.">
        <title>The Global Catalogue of Microorganisms (GCM) 10K type strain sequencing project: providing services to taxonomists for standard genome sequencing and annotation.</title>
        <authorList>
            <consortium name="The Broad Institute Genomics Platform"/>
            <consortium name="The Broad Institute Genome Sequencing Center for Infectious Disease"/>
            <person name="Wu L."/>
            <person name="Ma J."/>
        </authorList>
    </citation>
    <scope>NUCLEOTIDE SEQUENCE [LARGE SCALE GENOMIC DNA]</scope>
    <source>
        <strain evidence="2 3">DT85</strain>
    </source>
</reference>
<organism evidence="2 3">
    <name type="scientific">Halosegnis marinus</name>
    <dbReference type="NCBI Taxonomy" id="3034023"/>
    <lineage>
        <taxon>Archaea</taxon>
        <taxon>Methanobacteriati</taxon>
        <taxon>Methanobacteriota</taxon>
        <taxon>Stenosarchaea group</taxon>
        <taxon>Halobacteria</taxon>
        <taxon>Halobacteriales</taxon>
        <taxon>Natronomonadaceae</taxon>
        <taxon>Halosegnis</taxon>
    </lineage>
</organism>
<feature type="domain" description="Transcription regulator AsnC/Lrp ligand binding" evidence="1">
    <location>
        <begin position="14"/>
        <end position="76"/>
    </location>
</feature>
<dbReference type="InterPro" id="IPR019887">
    <property type="entry name" value="Tscrpt_reg_AsnC/Lrp_C"/>
</dbReference>
<dbReference type="RefSeq" id="WP_276235239.1">
    <property type="nucleotide sequence ID" value="NZ_CP119802.1"/>
</dbReference>
<evidence type="ECO:0000313" key="2">
    <source>
        <dbReference type="EMBL" id="MFC7234237.1"/>
    </source>
</evidence>
<dbReference type="GeneID" id="79265903"/>
<evidence type="ECO:0000259" key="1">
    <source>
        <dbReference type="Pfam" id="PF01037"/>
    </source>
</evidence>
<dbReference type="SUPFAM" id="SSF54909">
    <property type="entry name" value="Dimeric alpha+beta barrel"/>
    <property type="match status" value="1"/>
</dbReference>
<name>A0ABD5ZLU1_9EURY</name>
<dbReference type="Gene3D" id="3.30.70.920">
    <property type="match status" value="1"/>
</dbReference>
<proteinExistence type="predicted"/>
<dbReference type="Pfam" id="PF01037">
    <property type="entry name" value="AsnC_trans_reg"/>
    <property type="match status" value="1"/>
</dbReference>
<comment type="caution">
    <text evidence="2">The sequence shown here is derived from an EMBL/GenBank/DDBJ whole genome shotgun (WGS) entry which is preliminary data.</text>
</comment>
<dbReference type="InterPro" id="IPR011008">
    <property type="entry name" value="Dimeric_a/b-barrel"/>
</dbReference>
<keyword evidence="3" id="KW-1185">Reference proteome</keyword>
<dbReference type="Proteomes" id="UP001596398">
    <property type="component" value="Unassembled WGS sequence"/>
</dbReference>
<gene>
    <name evidence="2" type="ORF">ACFQJ4_02790</name>
</gene>
<dbReference type="EMBL" id="JBHTAP010000001">
    <property type="protein sequence ID" value="MFC7234237.1"/>
    <property type="molecule type" value="Genomic_DNA"/>
</dbReference>
<protein>
    <submittedName>
        <fullName evidence="2">Lrp/AsnC ligand binding domain-containing protein</fullName>
    </submittedName>
</protein>
<accession>A0ABD5ZLU1</accession>
<evidence type="ECO:0000313" key="3">
    <source>
        <dbReference type="Proteomes" id="UP001596398"/>
    </source>
</evidence>